<feature type="domain" description="HTH gntR-type" evidence="5">
    <location>
        <begin position="26"/>
        <end position="94"/>
    </location>
</feature>
<keyword evidence="3" id="KW-0804">Transcription</keyword>
<dbReference type="InterPro" id="IPR036390">
    <property type="entry name" value="WH_DNA-bd_sf"/>
</dbReference>
<protein>
    <submittedName>
        <fullName evidence="6">GntR family transcriptional regulator</fullName>
    </submittedName>
</protein>
<keyword evidence="7" id="KW-1185">Reference proteome</keyword>
<evidence type="ECO:0000259" key="5">
    <source>
        <dbReference type="PROSITE" id="PS50949"/>
    </source>
</evidence>
<keyword evidence="2" id="KW-0238">DNA-binding</keyword>
<dbReference type="SUPFAM" id="SSF64288">
    <property type="entry name" value="Chorismate lyase-like"/>
    <property type="match status" value="1"/>
</dbReference>
<proteinExistence type="predicted"/>
<evidence type="ECO:0000313" key="6">
    <source>
        <dbReference type="EMBL" id="UXI69237.1"/>
    </source>
</evidence>
<dbReference type="InterPro" id="IPR050679">
    <property type="entry name" value="Bact_HTH_transcr_reg"/>
</dbReference>
<sequence>MPLKEKSPETVDLAPTARRGLRTSRKPRYLQVADELRDELKRGDHPVGGMLPTEAQLCERFSISRYTAREALRTMEEMGLIARRRGSGTKVRSAEPQVRYNQYVRSIDDLLQYTQATRFQLRHSDRLMADATVAGWLDVRAGTECVLLHGIRYQRRMLKPFCITDVYRRATMQGLPPGFARVEDAMRALIEGELFARVGLVEQSLSAVALDAEQARELEVEPGSPALRTLRRYFDPKDRILLVAVTLHPGDVFSYITRYERSDVMRGV</sequence>
<keyword evidence="1" id="KW-0805">Transcription regulation</keyword>
<dbReference type="SUPFAM" id="SSF46785">
    <property type="entry name" value="Winged helix' DNA-binding domain"/>
    <property type="match status" value="1"/>
</dbReference>
<evidence type="ECO:0000256" key="2">
    <source>
        <dbReference type="ARBA" id="ARBA00023125"/>
    </source>
</evidence>
<dbReference type="PANTHER" id="PTHR44846:SF17">
    <property type="entry name" value="GNTR-FAMILY TRANSCRIPTIONAL REGULATOR"/>
    <property type="match status" value="1"/>
</dbReference>
<dbReference type="PANTHER" id="PTHR44846">
    <property type="entry name" value="MANNOSYL-D-GLYCERATE TRANSPORT/METABOLISM SYSTEM REPRESSOR MNGR-RELATED"/>
    <property type="match status" value="1"/>
</dbReference>
<dbReference type="EMBL" id="CP104694">
    <property type="protein sequence ID" value="UXI69237.1"/>
    <property type="molecule type" value="Genomic_DNA"/>
</dbReference>
<dbReference type="Gene3D" id="1.10.10.10">
    <property type="entry name" value="Winged helix-like DNA-binding domain superfamily/Winged helix DNA-binding domain"/>
    <property type="match status" value="1"/>
</dbReference>
<dbReference type="InterPro" id="IPR036388">
    <property type="entry name" value="WH-like_DNA-bd_sf"/>
</dbReference>
<dbReference type="Pfam" id="PF07702">
    <property type="entry name" value="UTRA"/>
    <property type="match status" value="1"/>
</dbReference>
<gene>
    <name evidence="6" type="ORF">N4264_06200</name>
</gene>
<dbReference type="RefSeq" id="WP_261696195.1">
    <property type="nucleotide sequence ID" value="NZ_CP104694.1"/>
</dbReference>
<dbReference type="PROSITE" id="PS50949">
    <property type="entry name" value="HTH_GNTR"/>
    <property type="match status" value="1"/>
</dbReference>
<evidence type="ECO:0000256" key="4">
    <source>
        <dbReference type="SAM" id="MobiDB-lite"/>
    </source>
</evidence>
<evidence type="ECO:0000256" key="3">
    <source>
        <dbReference type="ARBA" id="ARBA00023163"/>
    </source>
</evidence>
<name>A0ABY6BN47_9GAMM</name>
<dbReference type="Gene3D" id="3.40.1410.10">
    <property type="entry name" value="Chorismate lyase-like"/>
    <property type="match status" value="1"/>
</dbReference>
<feature type="region of interest" description="Disordered" evidence="4">
    <location>
        <begin position="1"/>
        <end position="22"/>
    </location>
</feature>
<dbReference type="InterPro" id="IPR028978">
    <property type="entry name" value="Chorismate_lyase_/UTRA_dom_sf"/>
</dbReference>
<dbReference type="CDD" id="cd07377">
    <property type="entry name" value="WHTH_GntR"/>
    <property type="match status" value="1"/>
</dbReference>
<dbReference type="PRINTS" id="PR00035">
    <property type="entry name" value="HTHGNTR"/>
</dbReference>
<dbReference type="SMART" id="SM00866">
    <property type="entry name" value="UTRA"/>
    <property type="match status" value="1"/>
</dbReference>
<dbReference type="Pfam" id="PF00392">
    <property type="entry name" value="GntR"/>
    <property type="match status" value="1"/>
</dbReference>
<evidence type="ECO:0000313" key="7">
    <source>
        <dbReference type="Proteomes" id="UP001064632"/>
    </source>
</evidence>
<dbReference type="SMART" id="SM00345">
    <property type="entry name" value="HTH_GNTR"/>
    <property type="match status" value="1"/>
</dbReference>
<dbReference type="Proteomes" id="UP001064632">
    <property type="component" value="Chromosome"/>
</dbReference>
<organism evidence="6 7">
    <name type="scientific">Tahibacter amnicola</name>
    <dbReference type="NCBI Taxonomy" id="2976241"/>
    <lineage>
        <taxon>Bacteria</taxon>
        <taxon>Pseudomonadati</taxon>
        <taxon>Pseudomonadota</taxon>
        <taxon>Gammaproteobacteria</taxon>
        <taxon>Lysobacterales</taxon>
        <taxon>Rhodanobacteraceae</taxon>
        <taxon>Tahibacter</taxon>
    </lineage>
</organism>
<accession>A0ABY6BN47</accession>
<dbReference type="InterPro" id="IPR000524">
    <property type="entry name" value="Tscrpt_reg_HTH_GntR"/>
</dbReference>
<dbReference type="InterPro" id="IPR011663">
    <property type="entry name" value="UTRA"/>
</dbReference>
<evidence type="ECO:0000256" key="1">
    <source>
        <dbReference type="ARBA" id="ARBA00023015"/>
    </source>
</evidence>
<reference evidence="6" key="1">
    <citation type="submission" date="2022-09" db="EMBL/GenBank/DDBJ databases">
        <title>Tahibacter sp. nov., isolated from a fresh water.</title>
        <authorList>
            <person name="Baek J.H."/>
            <person name="Lee J.K."/>
            <person name="Kim J.M."/>
            <person name="Jeon C.O."/>
        </authorList>
    </citation>
    <scope>NUCLEOTIDE SEQUENCE</scope>
    <source>
        <strain evidence="6">W38</strain>
    </source>
</reference>